<organism evidence="8">
    <name type="scientific">marine sediment metagenome</name>
    <dbReference type="NCBI Taxonomy" id="412755"/>
    <lineage>
        <taxon>unclassified sequences</taxon>
        <taxon>metagenomes</taxon>
        <taxon>ecological metagenomes</taxon>
    </lineage>
</organism>
<comment type="subcellular location">
    <subcellularLocation>
        <location evidence="1">Cell membrane</location>
        <topology evidence="1">Multi-pass membrane protein</topology>
    </subcellularLocation>
</comment>
<evidence type="ECO:0000256" key="6">
    <source>
        <dbReference type="ARBA" id="ARBA00023136"/>
    </source>
</evidence>
<evidence type="ECO:0000256" key="3">
    <source>
        <dbReference type="ARBA" id="ARBA00022692"/>
    </source>
</evidence>
<comment type="caution">
    <text evidence="8">The sequence shown here is derived from an EMBL/GenBank/DDBJ whole genome shotgun (WGS) entry which is preliminary data.</text>
</comment>
<name>A0A0F9YJU1_9ZZZZ</name>
<evidence type="ECO:0000256" key="7">
    <source>
        <dbReference type="SAM" id="Phobius"/>
    </source>
</evidence>
<keyword evidence="5 7" id="KW-1133">Transmembrane helix</keyword>
<dbReference type="EMBL" id="LAZR01000021">
    <property type="protein sequence ID" value="KKO04789.1"/>
    <property type="molecule type" value="Genomic_DNA"/>
</dbReference>
<keyword evidence="2" id="KW-1003">Cell membrane</keyword>
<feature type="transmembrane region" description="Helical" evidence="7">
    <location>
        <begin position="7"/>
        <end position="23"/>
    </location>
</feature>
<evidence type="ECO:0000256" key="5">
    <source>
        <dbReference type="ARBA" id="ARBA00022989"/>
    </source>
</evidence>
<protein>
    <recommendedName>
        <fullName evidence="9">Rod shape-determining protein MreD</fullName>
    </recommendedName>
</protein>
<evidence type="ECO:0000256" key="2">
    <source>
        <dbReference type="ARBA" id="ARBA00022475"/>
    </source>
</evidence>
<dbReference type="InterPro" id="IPR007227">
    <property type="entry name" value="Cell_shape_determining_MreD"/>
</dbReference>
<gene>
    <name evidence="8" type="ORF">LCGC14_0081000</name>
</gene>
<evidence type="ECO:0008006" key="9">
    <source>
        <dbReference type="Google" id="ProtNLM"/>
    </source>
</evidence>
<feature type="transmembrane region" description="Helical" evidence="7">
    <location>
        <begin position="29"/>
        <end position="47"/>
    </location>
</feature>
<sequence length="169" mass="19526">MINSTSFLIVLRFILLVLVQVLVFNKLNFFGYINPLIYILFLYWYPIKQNRTTFIILCFFLGLCVDIFSDTLAINAAATVTIAYLRPTIMRFVFGVNYEFQSFKLNNSTKAQQFTFLALLIIIHHLVYFTLEIFSFSNSLLILRKTLTVGVSTLILGILFSTLFSSKKE</sequence>
<keyword evidence="6 7" id="KW-0472">Membrane</keyword>
<feature type="transmembrane region" description="Helical" evidence="7">
    <location>
        <begin position="114"/>
        <end position="134"/>
    </location>
</feature>
<keyword evidence="4" id="KW-0133">Cell shape</keyword>
<dbReference type="GO" id="GO:0005886">
    <property type="term" value="C:plasma membrane"/>
    <property type="evidence" value="ECO:0007669"/>
    <property type="project" value="UniProtKB-SubCell"/>
</dbReference>
<evidence type="ECO:0000313" key="8">
    <source>
        <dbReference type="EMBL" id="KKO04789.1"/>
    </source>
</evidence>
<keyword evidence="3 7" id="KW-0812">Transmembrane</keyword>
<reference evidence="8" key="1">
    <citation type="journal article" date="2015" name="Nature">
        <title>Complex archaea that bridge the gap between prokaryotes and eukaryotes.</title>
        <authorList>
            <person name="Spang A."/>
            <person name="Saw J.H."/>
            <person name="Jorgensen S.L."/>
            <person name="Zaremba-Niedzwiedzka K."/>
            <person name="Martijn J."/>
            <person name="Lind A.E."/>
            <person name="van Eijk R."/>
            <person name="Schleper C."/>
            <person name="Guy L."/>
            <person name="Ettema T.J."/>
        </authorList>
    </citation>
    <scope>NUCLEOTIDE SEQUENCE</scope>
</reference>
<dbReference type="AlphaFoldDB" id="A0A0F9YJU1"/>
<proteinExistence type="predicted"/>
<feature type="transmembrane region" description="Helical" evidence="7">
    <location>
        <begin position="54"/>
        <end position="85"/>
    </location>
</feature>
<evidence type="ECO:0000256" key="4">
    <source>
        <dbReference type="ARBA" id="ARBA00022960"/>
    </source>
</evidence>
<accession>A0A0F9YJU1</accession>
<dbReference type="GO" id="GO:0008360">
    <property type="term" value="P:regulation of cell shape"/>
    <property type="evidence" value="ECO:0007669"/>
    <property type="project" value="UniProtKB-KW"/>
</dbReference>
<evidence type="ECO:0000256" key="1">
    <source>
        <dbReference type="ARBA" id="ARBA00004651"/>
    </source>
</evidence>
<dbReference type="NCBIfam" id="TIGR03426">
    <property type="entry name" value="shape_MreD"/>
    <property type="match status" value="1"/>
</dbReference>
<feature type="transmembrane region" description="Helical" evidence="7">
    <location>
        <begin position="146"/>
        <end position="164"/>
    </location>
</feature>